<dbReference type="Pfam" id="PF05621">
    <property type="entry name" value="TniB"/>
    <property type="match status" value="1"/>
</dbReference>
<comment type="caution">
    <text evidence="2">The sequence shown here is derived from an EMBL/GenBank/DDBJ whole genome shotgun (WGS) entry which is preliminary data.</text>
</comment>
<organism evidence="2 3">
    <name type="scientific">Thalassospira alkalitolerans</name>
    <dbReference type="NCBI Taxonomy" id="1293890"/>
    <lineage>
        <taxon>Bacteria</taxon>
        <taxon>Pseudomonadati</taxon>
        <taxon>Pseudomonadota</taxon>
        <taxon>Alphaproteobacteria</taxon>
        <taxon>Rhodospirillales</taxon>
        <taxon>Thalassospiraceae</taxon>
        <taxon>Thalassospira</taxon>
    </lineage>
</organism>
<dbReference type="RefSeq" id="WP_085621160.1">
    <property type="nucleotide sequence ID" value="NZ_JFKB01000029.1"/>
</dbReference>
<evidence type="ECO:0000313" key="3">
    <source>
        <dbReference type="Proteomes" id="UP000193396"/>
    </source>
</evidence>
<keyword evidence="3" id="KW-1185">Reference proteome</keyword>
<dbReference type="InterPro" id="IPR008868">
    <property type="entry name" value="TniB"/>
</dbReference>
<accession>A0A1Y2L7N9</accession>
<evidence type="ECO:0008006" key="4">
    <source>
        <dbReference type="Google" id="ProtNLM"/>
    </source>
</evidence>
<dbReference type="AlphaFoldDB" id="A0A1Y2L7N9"/>
<dbReference type="InterPro" id="IPR027417">
    <property type="entry name" value="P-loop_NTPase"/>
</dbReference>
<feature type="region of interest" description="Disordered" evidence="1">
    <location>
        <begin position="300"/>
        <end position="319"/>
    </location>
</feature>
<dbReference type="SUPFAM" id="SSF52540">
    <property type="entry name" value="P-loop containing nucleoside triphosphate hydrolases"/>
    <property type="match status" value="1"/>
</dbReference>
<gene>
    <name evidence="2" type="ORF">TALK_21175</name>
</gene>
<evidence type="ECO:0000256" key="1">
    <source>
        <dbReference type="SAM" id="MobiDB-lite"/>
    </source>
</evidence>
<protein>
    <recommendedName>
        <fullName evidence="4">AAA+ ATPase domain-containing protein</fullName>
    </recommendedName>
</protein>
<dbReference type="Gene3D" id="3.40.50.300">
    <property type="entry name" value="P-loop containing nucleotide triphosphate hydrolases"/>
    <property type="match status" value="1"/>
</dbReference>
<evidence type="ECO:0000313" key="2">
    <source>
        <dbReference type="EMBL" id="OSQ42814.1"/>
    </source>
</evidence>
<reference evidence="2 3" key="1">
    <citation type="submission" date="2014-03" db="EMBL/GenBank/DDBJ databases">
        <title>The draft genome sequence of Thalassospira alkalitolerans JCM 18968.</title>
        <authorList>
            <person name="Lai Q."/>
            <person name="Shao Z."/>
        </authorList>
    </citation>
    <scope>NUCLEOTIDE SEQUENCE [LARGE SCALE GENOMIC DNA]</scope>
    <source>
        <strain evidence="2 3">JCM 18968</strain>
    </source>
</reference>
<name>A0A1Y2L7N9_9PROT</name>
<dbReference type="OrthoDB" id="7349128at2"/>
<proteinExistence type="predicted"/>
<dbReference type="EMBL" id="JFKB01000029">
    <property type="protein sequence ID" value="OSQ42814.1"/>
    <property type="molecule type" value="Genomic_DNA"/>
</dbReference>
<sequence length="319" mass="35525">METSSRYLTDQQAADYGAFCNQRITHTQFQNTYAKVANFHLAGKFAYVPGIMTLVGETGAGKSSVVDDYCRDANAKYERHAVVSIVVRESSSVKDLAAGMLRALGDPLCGKGTKESMERRIAEYANYNDVEMFIFDEFQHLTNRGQSARSFDAADWLKTQVEVLRRPFLFVGLPEVDNIFSLNAQLETRRKERVQLAPFNTDTADGTKEAAMFFYMLNQGLPLPNQKASALLDLDYVGRVVSRCGGLVGYMTKVVQYAVKTALLDEADTLRWEHIEGALDDLGGVTFEVGLGAVRPEVQKKKTRKGKTRQVEEANNGVF</sequence>
<dbReference type="STRING" id="1293890.TALK_21175"/>
<dbReference type="Proteomes" id="UP000193396">
    <property type="component" value="Unassembled WGS sequence"/>
</dbReference>